<organism evidence="4 5">
    <name type="scientific">Paenibacillus hemerocallicola</name>
    <dbReference type="NCBI Taxonomy" id="1172614"/>
    <lineage>
        <taxon>Bacteria</taxon>
        <taxon>Bacillati</taxon>
        <taxon>Bacillota</taxon>
        <taxon>Bacilli</taxon>
        <taxon>Bacillales</taxon>
        <taxon>Paenibacillaceae</taxon>
        <taxon>Paenibacillus</taxon>
    </lineage>
</organism>
<keyword evidence="5" id="KW-1185">Reference proteome</keyword>
<dbReference type="EMBL" id="VDCQ01000103">
    <property type="protein sequence ID" value="TNJ57392.1"/>
    <property type="molecule type" value="Genomic_DNA"/>
</dbReference>
<dbReference type="InterPro" id="IPR011040">
    <property type="entry name" value="Sialidase"/>
</dbReference>
<dbReference type="OrthoDB" id="177453at2"/>
<sequence length="474" mass="53364">MGRKTGERPGLLSNSGRKSVLHGRGERENQTNHVQIEPDQRRRGEVYYGSQTARRIPYVCGCAEPGRRFRAGVPIQRRACPCRPVDRGQERHGIMDRSKSTEITNVYDSAAVRPVIPADSASLFSPRSESDWTYSHHPHIAFYKERLYAIWSNGRVNEDDAGQRVLISSSDDFFHWSEPKPLVDTTMGKHSELVLTAAGFHRHGEALTAYVGQYEYKPEHLVGGARIGGDHGHTDTSLYALTTTNGNDWSEPIPMGVPIIPNHGPQQTRSGRLIISGNIMYPYTDDPAGLSGWVKTGIYPPDRTEGLCDDSESFWTVKEARGWPVGLCEGSFCETDDGVIRMLLRSNSDKLWVTESKDDGEVWSEPRPTEFTDNNTKFHLGRLPDGRFYYVGSPDPTPRGKRNPLVLSLSRDGAVFDRHYILRDEHCRKTFAGLYKGGEYGYPHSIVQSDYLYVIYSICKERIAAVRVRLDTIL</sequence>
<evidence type="ECO:0000259" key="2">
    <source>
        <dbReference type="Pfam" id="PF13088"/>
    </source>
</evidence>
<dbReference type="CDD" id="cd15482">
    <property type="entry name" value="Sialidase_non-viral"/>
    <property type="match status" value="1"/>
</dbReference>
<comment type="caution">
    <text evidence="4">The sequence shown here is derived from an EMBL/GenBank/DDBJ whole genome shotgun (WGS) entry which is preliminary data.</text>
</comment>
<accession>A0A5C4SY24</accession>
<reference evidence="4 5" key="1">
    <citation type="submission" date="2019-05" db="EMBL/GenBank/DDBJ databases">
        <title>We sequenced the genome of Paenibacillus hemerocallicola KCTC 33185 for further insight into its adaptation and study the phylogeny of Paenibacillus.</title>
        <authorList>
            <person name="Narsing Rao M.P."/>
        </authorList>
    </citation>
    <scope>NUCLEOTIDE SEQUENCE [LARGE SCALE GENOMIC DNA]</scope>
    <source>
        <strain evidence="4 5">KCTC 33185</strain>
    </source>
</reference>
<gene>
    <name evidence="4" type="ORF">FE784_38530</name>
</gene>
<dbReference type="Pfam" id="PF24067">
    <property type="entry name" value="Beta-prop_BT_1020"/>
    <property type="match status" value="1"/>
</dbReference>
<name>A0A5C4SY24_9BACL</name>
<evidence type="ECO:0000313" key="5">
    <source>
        <dbReference type="Proteomes" id="UP000307943"/>
    </source>
</evidence>
<evidence type="ECO:0000313" key="4">
    <source>
        <dbReference type="EMBL" id="TNJ57392.1"/>
    </source>
</evidence>
<dbReference type="InterPro" id="IPR036278">
    <property type="entry name" value="Sialidase_sf"/>
</dbReference>
<dbReference type="AlphaFoldDB" id="A0A5C4SY24"/>
<dbReference type="PANTHER" id="PTHR43752:SF2">
    <property type="entry name" value="BNR_ASP-BOX REPEAT FAMILY PROTEIN"/>
    <property type="match status" value="1"/>
</dbReference>
<proteinExistence type="predicted"/>
<dbReference type="Gene3D" id="2.120.10.10">
    <property type="match status" value="1"/>
</dbReference>
<feature type="compositionally biased region" description="Basic and acidic residues" evidence="1">
    <location>
        <begin position="23"/>
        <end position="43"/>
    </location>
</feature>
<evidence type="ECO:0000256" key="1">
    <source>
        <dbReference type="SAM" id="MobiDB-lite"/>
    </source>
</evidence>
<dbReference type="Pfam" id="PF13088">
    <property type="entry name" value="BNR_2"/>
    <property type="match status" value="1"/>
</dbReference>
<dbReference type="InterPro" id="IPR056425">
    <property type="entry name" value="Beta-prop_BT_1020"/>
</dbReference>
<dbReference type="SUPFAM" id="SSF50939">
    <property type="entry name" value="Sialidases"/>
    <property type="match status" value="1"/>
</dbReference>
<feature type="domain" description="Sialidase" evidence="2">
    <location>
        <begin position="309"/>
        <end position="454"/>
    </location>
</feature>
<feature type="domain" description="BT-1020-like N-terminal beta-propeller" evidence="3">
    <location>
        <begin position="128"/>
        <end position="182"/>
    </location>
</feature>
<dbReference type="PANTHER" id="PTHR43752">
    <property type="entry name" value="BNR/ASP-BOX REPEAT FAMILY PROTEIN"/>
    <property type="match status" value="1"/>
</dbReference>
<protein>
    <submittedName>
        <fullName evidence="4">Uncharacterized protein</fullName>
    </submittedName>
</protein>
<evidence type="ECO:0000259" key="3">
    <source>
        <dbReference type="Pfam" id="PF24067"/>
    </source>
</evidence>
<dbReference type="Proteomes" id="UP000307943">
    <property type="component" value="Unassembled WGS sequence"/>
</dbReference>
<feature type="region of interest" description="Disordered" evidence="1">
    <location>
        <begin position="1"/>
        <end position="43"/>
    </location>
</feature>